<dbReference type="Pfam" id="PF05175">
    <property type="entry name" value="MTS"/>
    <property type="match status" value="1"/>
</dbReference>
<dbReference type="Proteomes" id="UP000276526">
    <property type="component" value="Unassembled WGS sequence"/>
</dbReference>
<dbReference type="AlphaFoldDB" id="A0A3R8VVH8"/>
<dbReference type="SUPFAM" id="SSF53335">
    <property type="entry name" value="S-adenosyl-L-methionine-dependent methyltransferases"/>
    <property type="match status" value="1"/>
</dbReference>
<feature type="domain" description="DUF7059" evidence="4">
    <location>
        <begin position="46"/>
        <end position="135"/>
    </location>
</feature>
<dbReference type="Pfam" id="PF02580">
    <property type="entry name" value="Tyr_Deacylase"/>
    <property type="match status" value="1"/>
</dbReference>
<evidence type="ECO:0000313" key="6">
    <source>
        <dbReference type="Proteomes" id="UP000276526"/>
    </source>
</evidence>
<organism evidence="5 6">
    <name type="scientific">Corynebacterium bovis</name>
    <dbReference type="NCBI Taxonomy" id="36808"/>
    <lineage>
        <taxon>Bacteria</taxon>
        <taxon>Bacillati</taxon>
        <taxon>Actinomycetota</taxon>
        <taxon>Actinomycetes</taxon>
        <taxon>Mycobacteriales</taxon>
        <taxon>Corynebacteriaceae</taxon>
        <taxon>Corynebacterium</taxon>
    </lineage>
</organism>
<protein>
    <submittedName>
        <fullName evidence="5">D-tyrosyl-tRNA(Tyr) deacylase</fullName>
    </submittedName>
</protein>
<dbReference type="GO" id="GO:0003676">
    <property type="term" value="F:nucleic acid binding"/>
    <property type="evidence" value="ECO:0007669"/>
    <property type="project" value="InterPro"/>
</dbReference>
<dbReference type="Pfam" id="PF23186">
    <property type="entry name" value="DUF7059"/>
    <property type="match status" value="1"/>
</dbReference>
<dbReference type="GO" id="GO:0008170">
    <property type="term" value="F:N-methyltransferase activity"/>
    <property type="evidence" value="ECO:0007669"/>
    <property type="project" value="UniProtKB-ARBA"/>
</dbReference>
<dbReference type="InterPro" id="IPR055487">
    <property type="entry name" value="DUF7059"/>
</dbReference>
<dbReference type="Gene3D" id="3.40.50.150">
    <property type="entry name" value="Vaccinia Virus protein VP39"/>
    <property type="match status" value="1"/>
</dbReference>
<dbReference type="EMBL" id="PQNK01000001">
    <property type="protein sequence ID" value="RRO87960.1"/>
    <property type="molecule type" value="Genomic_DNA"/>
</dbReference>
<dbReference type="InterPro" id="IPR023509">
    <property type="entry name" value="DTD-like_sf"/>
</dbReference>
<evidence type="ECO:0000313" key="5">
    <source>
        <dbReference type="EMBL" id="RRO87960.1"/>
    </source>
</evidence>
<dbReference type="GO" id="GO:0008757">
    <property type="term" value="F:S-adenosylmethionine-dependent methyltransferase activity"/>
    <property type="evidence" value="ECO:0007669"/>
    <property type="project" value="UniProtKB-ARBA"/>
</dbReference>
<dbReference type="GO" id="GO:0005737">
    <property type="term" value="C:cytoplasm"/>
    <property type="evidence" value="ECO:0007669"/>
    <property type="project" value="InterPro"/>
</dbReference>
<dbReference type="NCBIfam" id="TIGR00256">
    <property type="entry name" value="D-aminoacyl-tRNA deacylase"/>
    <property type="match status" value="1"/>
</dbReference>
<feature type="domain" description="Methyltransferase small" evidence="3">
    <location>
        <begin position="193"/>
        <end position="278"/>
    </location>
</feature>
<dbReference type="GO" id="GO:0032259">
    <property type="term" value="P:methylation"/>
    <property type="evidence" value="ECO:0007669"/>
    <property type="project" value="InterPro"/>
</dbReference>
<dbReference type="InterPro" id="IPR002052">
    <property type="entry name" value="DNA_methylase_N6_adenine_CS"/>
</dbReference>
<comment type="similarity">
    <text evidence="1">Belongs to the DTD family.</text>
</comment>
<dbReference type="InterPro" id="IPR007848">
    <property type="entry name" value="Small_mtfrase_dom"/>
</dbReference>
<dbReference type="SUPFAM" id="SSF69500">
    <property type="entry name" value="DTD-like"/>
    <property type="match status" value="1"/>
</dbReference>
<dbReference type="PROSITE" id="PS00092">
    <property type="entry name" value="N6_MTASE"/>
    <property type="match status" value="1"/>
</dbReference>
<feature type="compositionally biased region" description="Basic and acidic residues" evidence="2">
    <location>
        <begin position="579"/>
        <end position="597"/>
    </location>
</feature>
<feature type="region of interest" description="Disordered" evidence="2">
    <location>
        <begin position="542"/>
        <end position="630"/>
    </location>
</feature>
<comment type="caution">
    <text evidence="5">The sequence shown here is derived from an EMBL/GenBank/DDBJ whole genome shotgun (WGS) entry which is preliminary data.</text>
</comment>
<name>A0A3R8VVH8_9CORY</name>
<reference evidence="5 6" key="1">
    <citation type="submission" date="2018-01" db="EMBL/GenBank/DDBJ databases">
        <title>Twenty Corynebacterium bovis Genomes.</title>
        <authorList>
            <person name="Gulvik C.A."/>
        </authorList>
    </citation>
    <scope>NUCLEOTIDE SEQUENCE [LARGE SCALE GENOMIC DNA]</scope>
    <source>
        <strain evidence="5 6">F6900</strain>
    </source>
</reference>
<dbReference type="Gene3D" id="3.50.80.10">
    <property type="entry name" value="D-tyrosyl-tRNA(Tyr) deacylase"/>
    <property type="match status" value="1"/>
</dbReference>
<gene>
    <name evidence="5" type="ORF">CXF48_00940</name>
</gene>
<dbReference type="GO" id="GO:0051500">
    <property type="term" value="F:D-tyrosyl-tRNA(Tyr) deacylase activity"/>
    <property type="evidence" value="ECO:0007669"/>
    <property type="project" value="TreeGrafter"/>
</dbReference>
<feature type="compositionally biased region" description="Basic and acidic residues" evidence="2">
    <location>
        <begin position="609"/>
        <end position="629"/>
    </location>
</feature>
<dbReference type="PANTHER" id="PTHR10472">
    <property type="entry name" value="D-TYROSYL-TRNA TYR DEACYLASE"/>
    <property type="match status" value="1"/>
</dbReference>
<dbReference type="PANTHER" id="PTHR10472:SF5">
    <property type="entry name" value="D-AMINOACYL-TRNA DEACYLASE 1"/>
    <property type="match status" value="1"/>
</dbReference>
<evidence type="ECO:0000256" key="1">
    <source>
        <dbReference type="ARBA" id="ARBA00009673"/>
    </source>
</evidence>
<accession>A0A3R8VVH8</accession>
<feature type="region of interest" description="Disordered" evidence="2">
    <location>
        <begin position="1"/>
        <end position="32"/>
    </location>
</feature>
<feature type="region of interest" description="Disordered" evidence="2">
    <location>
        <begin position="478"/>
        <end position="515"/>
    </location>
</feature>
<dbReference type="InterPro" id="IPR003732">
    <property type="entry name" value="Daa-tRNA_deacyls_DTD"/>
</dbReference>
<evidence type="ECO:0000259" key="3">
    <source>
        <dbReference type="Pfam" id="PF05175"/>
    </source>
</evidence>
<evidence type="ECO:0000256" key="2">
    <source>
        <dbReference type="SAM" id="MobiDB-lite"/>
    </source>
</evidence>
<feature type="compositionally biased region" description="Basic residues" evidence="2">
    <location>
        <begin position="598"/>
        <end position="608"/>
    </location>
</feature>
<proteinExistence type="inferred from homology"/>
<feature type="compositionally biased region" description="Low complexity" evidence="2">
    <location>
        <begin position="15"/>
        <end position="24"/>
    </location>
</feature>
<dbReference type="CDD" id="cd02440">
    <property type="entry name" value="AdoMet_MTases"/>
    <property type="match status" value="1"/>
</dbReference>
<dbReference type="InterPro" id="IPR029063">
    <property type="entry name" value="SAM-dependent_MTases_sf"/>
</dbReference>
<feature type="compositionally biased region" description="Gly residues" evidence="2">
    <location>
        <begin position="481"/>
        <end position="504"/>
    </location>
</feature>
<evidence type="ECO:0000259" key="4">
    <source>
        <dbReference type="Pfam" id="PF23186"/>
    </source>
</evidence>
<dbReference type="PROSITE" id="PS50096">
    <property type="entry name" value="IQ"/>
    <property type="match status" value="1"/>
</dbReference>
<sequence>MTTQTRTRGPRPRRGVTVPDHAPTGPAPDPTAPALADLVTALRDRGYSAATVSRVLGPDGLRATAAGNPGAAEWCLDRRARAADGDSPRDAGDRLLVRTFHLRRPVARTALAAVLGGPLTDALVACGALVVDGPGADGPDAGTVTPVIDVRPVSVPGHGVDGDLLVVSDADASLSPGVPGPSHVPGVGQAPLTLLSHVPPRRVRDQLDLGCGSGVLGLALDADRTVCTDIHARALAFGRASHRSRPDAVVEWREGSWFDPVAGERFDRIVCNPPFVIGPPAAGGTDGDAGGTASGAVDRLIYRDSGLALDGASELVVRHAAEHLRPGGTAHVLAAWATGPSQSPAARVAGWVPDDGVSAWVVERESVTPVTYVDTWVRDASVDPRTAEGRERTRRWLDALADAGVDRIGMGVVHLRAVDGPSEVVVEQVTRPDVTAMGEEVDGYFRRAAWLREQTPESILRATYHVAADVVRDRVDVPGGDRAGAGSPDGDGDGVGGAGAGSGSGLAVSPSAPLTRVTRTTGARFSHEIDDVLSGILDALGADAADTGGPRRRALLRLPRTRRGGRARRVARRRRRPRPARDPRPDGPGRGRRGHDVRPRRRRHGYRHHDHDRARRRDVRNRSDREGDPVRAVVSTVREARVTVDGEVVGSVTGRPLALLVLLGVGRDDAEDAWRTVSRKIAELRILPAADDAGAEGPRTAGAVDVGADVLLVSQFTLMGATAKGRRPSWAAAAPGPDAEPVVAAVAEDLRARGLHVETGRFGAAMDVESVNAGPFTVIVEA</sequence>
<feature type="compositionally biased region" description="Basic residues" evidence="2">
    <location>
        <begin position="550"/>
        <end position="578"/>
    </location>
</feature>